<keyword evidence="2" id="KW-0677">Repeat</keyword>
<dbReference type="InterPro" id="IPR001611">
    <property type="entry name" value="Leu-rich_rpt"/>
</dbReference>
<dbReference type="InterPro" id="IPR050836">
    <property type="entry name" value="SDS22/Internalin_LRR"/>
</dbReference>
<organism evidence="3 4">
    <name type="scientific">Taxus chinensis</name>
    <name type="common">Chinese yew</name>
    <name type="synonym">Taxus wallichiana var. chinensis</name>
    <dbReference type="NCBI Taxonomy" id="29808"/>
    <lineage>
        <taxon>Eukaryota</taxon>
        <taxon>Viridiplantae</taxon>
        <taxon>Streptophyta</taxon>
        <taxon>Embryophyta</taxon>
        <taxon>Tracheophyta</taxon>
        <taxon>Spermatophyta</taxon>
        <taxon>Pinopsida</taxon>
        <taxon>Pinidae</taxon>
        <taxon>Conifers II</taxon>
        <taxon>Cupressales</taxon>
        <taxon>Taxaceae</taxon>
        <taxon>Taxus</taxon>
    </lineage>
</organism>
<proteinExistence type="predicted"/>
<comment type="caution">
    <text evidence="3">The sequence shown here is derived from an EMBL/GenBank/DDBJ whole genome shotgun (WGS) entry which is preliminary data.</text>
</comment>
<dbReference type="Gene3D" id="3.80.10.10">
    <property type="entry name" value="Ribonuclease Inhibitor"/>
    <property type="match status" value="1"/>
</dbReference>
<dbReference type="AlphaFoldDB" id="A0AA38FSV5"/>
<name>A0AA38FSV5_TAXCH</name>
<keyword evidence="1" id="KW-0433">Leucine-rich repeat</keyword>
<evidence type="ECO:0000256" key="2">
    <source>
        <dbReference type="ARBA" id="ARBA00022737"/>
    </source>
</evidence>
<evidence type="ECO:0000313" key="3">
    <source>
        <dbReference type="EMBL" id="KAH9309777.1"/>
    </source>
</evidence>
<keyword evidence="4" id="KW-1185">Reference proteome</keyword>
<dbReference type="EMBL" id="JAHRHJ020000007">
    <property type="protein sequence ID" value="KAH9309777.1"/>
    <property type="molecule type" value="Genomic_DNA"/>
</dbReference>
<dbReference type="PANTHER" id="PTHR46652:SF7">
    <property type="entry name" value="LEUCINE-RICH REPEAT AND IQ DOMAIN-CONTAINING PROTEIN 1"/>
    <property type="match status" value="1"/>
</dbReference>
<reference evidence="3 4" key="1">
    <citation type="journal article" date="2021" name="Nat. Plants">
        <title>The Taxus genome provides insights into paclitaxel biosynthesis.</title>
        <authorList>
            <person name="Xiong X."/>
            <person name="Gou J."/>
            <person name="Liao Q."/>
            <person name="Li Y."/>
            <person name="Zhou Q."/>
            <person name="Bi G."/>
            <person name="Li C."/>
            <person name="Du R."/>
            <person name="Wang X."/>
            <person name="Sun T."/>
            <person name="Guo L."/>
            <person name="Liang H."/>
            <person name="Lu P."/>
            <person name="Wu Y."/>
            <person name="Zhang Z."/>
            <person name="Ro D.K."/>
            <person name="Shang Y."/>
            <person name="Huang S."/>
            <person name="Yan J."/>
        </authorList>
    </citation>
    <scope>NUCLEOTIDE SEQUENCE [LARGE SCALE GENOMIC DNA]</scope>
    <source>
        <strain evidence="3">Ta-2019</strain>
    </source>
</reference>
<protein>
    <submittedName>
        <fullName evidence="3">Uncharacterized protein</fullName>
    </submittedName>
</protein>
<gene>
    <name evidence="3" type="ORF">KI387_037688</name>
</gene>
<accession>A0AA38FSV5</accession>
<evidence type="ECO:0000313" key="4">
    <source>
        <dbReference type="Proteomes" id="UP000824469"/>
    </source>
</evidence>
<dbReference type="PANTHER" id="PTHR46652">
    <property type="entry name" value="LEUCINE-RICH REPEAT AND IQ DOMAIN-CONTAINING PROTEIN 1-RELATED"/>
    <property type="match status" value="1"/>
</dbReference>
<dbReference type="Proteomes" id="UP000824469">
    <property type="component" value="Unassembled WGS sequence"/>
</dbReference>
<dbReference type="PROSITE" id="PS51450">
    <property type="entry name" value="LRR"/>
    <property type="match status" value="1"/>
</dbReference>
<dbReference type="InterPro" id="IPR032675">
    <property type="entry name" value="LRR_dom_sf"/>
</dbReference>
<sequence>MNFLKFYCEPCAPATTPGTHFRSKRSRPSEWLSSLPNKEVSAVESIQGVVLTAAFGWIMPWSNSVLIVVCKVMGVTQRLTLPLIPAQHPDKDLAAITTLSFLKRGFTEIIGLDACEKLSRLDLEKLSRLDLSNNNLSSLEGLALCTTLKWLSVARNCLHTVKGIESFSKLIVLYGNHNEFTSMDEVASLVDLRDVILNDNEIDLNCRMDRLVNFNTLVLSHNPIQNLGKSLE</sequence>
<evidence type="ECO:0000256" key="1">
    <source>
        <dbReference type="ARBA" id="ARBA00022614"/>
    </source>
</evidence>
<dbReference type="SUPFAM" id="SSF52058">
    <property type="entry name" value="L domain-like"/>
    <property type="match status" value="1"/>
</dbReference>